<dbReference type="PROSITE" id="PS50804">
    <property type="entry name" value="SCAN_BOX"/>
    <property type="match status" value="1"/>
</dbReference>
<dbReference type="FunFam" id="3.30.160.60:FF:000295">
    <property type="entry name" value="zinc finger protein 19"/>
    <property type="match status" value="1"/>
</dbReference>
<evidence type="ECO:0000256" key="4">
    <source>
        <dbReference type="ARBA" id="ARBA00022737"/>
    </source>
</evidence>
<comment type="similarity">
    <text evidence="2">Belongs to the krueppel C2H2-type zinc-finger protein family.</text>
</comment>
<dbReference type="Gene3D" id="3.30.160.60">
    <property type="entry name" value="Classic Zinc Finger"/>
    <property type="match status" value="5"/>
</dbReference>
<evidence type="ECO:0000256" key="5">
    <source>
        <dbReference type="ARBA" id="ARBA00022771"/>
    </source>
</evidence>
<dbReference type="RefSeq" id="XP_054834929.1">
    <property type="nucleotide sequence ID" value="XM_054978954.1"/>
</dbReference>
<evidence type="ECO:0000256" key="1">
    <source>
        <dbReference type="ARBA" id="ARBA00004123"/>
    </source>
</evidence>
<keyword evidence="14" id="KW-1185">Reference proteome</keyword>
<feature type="domain" description="C2H2-type" evidence="12">
    <location>
        <begin position="437"/>
        <end position="464"/>
    </location>
</feature>
<dbReference type="PANTHER" id="PTHR14003">
    <property type="entry name" value="TRANSCRIPTIONAL REPRESSOR PROTEIN YY"/>
    <property type="match status" value="1"/>
</dbReference>
<name>A0AA97JCH1_EUBMA</name>
<dbReference type="GO" id="GO:0000122">
    <property type="term" value="P:negative regulation of transcription by RNA polymerase II"/>
    <property type="evidence" value="ECO:0007669"/>
    <property type="project" value="UniProtKB-ARBA"/>
</dbReference>
<evidence type="ECO:0000256" key="2">
    <source>
        <dbReference type="ARBA" id="ARBA00006991"/>
    </source>
</evidence>
<evidence type="ECO:0000256" key="8">
    <source>
        <dbReference type="ARBA" id="ARBA00023125"/>
    </source>
</evidence>
<keyword evidence="3" id="KW-0479">Metal-binding</keyword>
<keyword evidence="7" id="KW-0805">Transcription regulation</keyword>
<reference evidence="15" key="1">
    <citation type="submission" date="2025-08" db="UniProtKB">
        <authorList>
            <consortium name="RefSeq"/>
        </authorList>
    </citation>
    <scope>IDENTIFICATION</scope>
    <source>
        <tissue evidence="15">Blood</tissue>
    </source>
</reference>
<keyword evidence="6" id="KW-0862">Zinc</keyword>
<dbReference type="CDD" id="cd07936">
    <property type="entry name" value="SCAN"/>
    <property type="match status" value="1"/>
</dbReference>
<evidence type="ECO:0000256" key="9">
    <source>
        <dbReference type="ARBA" id="ARBA00023163"/>
    </source>
</evidence>
<dbReference type="FunFam" id="3.30.160.60:FF:001465">
    <property type="entry name" value="Zinc finger protein 560"/>
    <property type="match status" value="1"/>
</dbReference>
<keyword evidence="5 11" id="KW-0863">Zinc-finger</keyword>
<feature type="domain" description="C2H2-type" evidence="12">
    <location>
        <begin position="465"/>
        <end position="492"/>
    </location>
</feature>
<dbReference type="GeneID" id="129329396"/>
<dbReference type="FunFam" id="1.10.4020.10:FF:000001">
    <property type="entry name" value="zinc finger protein 263 isoform X1"/>
    <property type="match status" value="1"/>
</dbReference>
<dbReference type="GO" id="GO:0005667">
    <property type="term" value="C:transcription regulator complex"/>
    <property type="evidence" value="ECO:0007669"/>
    <property type="project" value="TreeGrafter"/>
</dbReference>
<evidence type="ECO:0000256" key="6">
    <source>
        <dbReference type="ARBA" id="ARBA00022833"/>
    </source>
</evidence>
<dbReference type="InterPro" id="IPR038269">
    <property type="entry name" value="SCAN_sf"/>
</dbReference>
<feature type="domain" description="SCAN box" evidence="13">
    <location>
        <begin position="127"/>
        <end position="205"/>
    </location>
</feature>
<dbReference type="PROSITE" id="PS00028">
    <property type="entry name" value="ZINC_FINGER_C2H2_1"/>
    <property type="match status" value="4"/>
</dbReference>
<keyword evidence="4" id="KW-0677">Repeat</keyword>
<dbReference type="GO" id="GO:0000785">
    <property type="term" value="C:chromatin"/>
    <property type="evidence" value="ECO:0007669"/>
    <property type="project" value="TreeGrafter"/>
</dbReference>
<evidence type="ECO:0000256" key="3">
    <source>
        <dbReference type="ARBA" id="ARBA00022723"/>
    </source>
</evidence>
<dbReference type="SUPFAM" id="SSF57667">
    <property type="entry name" value="beta-beta-alpha zinc fingers"/>
    <property type="match status" value="3"/>
</dbReference>
<evidence type="ECO:0000256" key="7">
    <source>
        <dbReference type="ARBA" id="ARBA00023015"/>
    </source>
</evidence>
<dbReference type="Pfam" id="PF00096">
    <property type="entry name" value="zf-C2H2"/>
    <property type="match status" value="5"/>
</dbReference>
<feature type="domain" description="C2H2-type" evidence="12">
    <location>
        <begin position="381"/>
        <end position="408"/>
    </location>
</feature>
<dbReference type="FunFam" id="3.30.160.60:FF:000200">
    <property type="entry name" value="zinc finger protein 510 isoform X2"/>
    <property type="match status" value="1"/>
</dbReference>
<dbReference type="KEGG" id="emc:129329396"/>
<evidence type="ECO:0000256" key="11">
    <source>
        <dbReference type="PROSITE-ProRule" id="PRU00042"/>
    </source>
</evidence>
<organism evidence="14 15">
    <name type="scientific">Eublepharis macularius</name>
    <name type="common">Leopard gecko</name>
    <name type="synonym">Cyrtodactylus macularius</name>
    <dbReference type="NCBI Taxonomy" id="481883"/>
    <lineage>
        <taxon>Eukaryota</taxon>
        <taxon>Metazoa</taxon>
        <taxon>Chordata</taxon>
        <taxon>Craniata</taxon>
        <taxon>Vertebrata</taxon>
        <taxon>Euteleostomi</taxon>
        <taxon>Lepidosauria</taxon>
        <taxon>Squamata</taxon>
        <taxon>Bifurcata</taxon>
        <taxon>Gekkota</taxon>
        <taxon>Eublepharidae</taxon>
        <taxon>Eublepharinae</taxon>
        <taxon>Eublepharis</taxon>
    </lineage>
</organism>
<dbReference type="FunFam" id="3.30.160.60:FF:000358">
    <property type="entry name" value="zinc finger protein 24"/>
    <property type="match status" value="1"/>
</dbReference>
<dbReference type="GO" id="GO:0000978">
    <property type="term" value="F:RNA polymerase II cis-regulatory region sequence-specific DNA binding"/>
    <property type="evidence" value="ECO:0007669"/>
    <property type="project" value="TreeGrafter"/>
</dbReference>
<dbReference type="SMART" id="SM00355">
    <property type="entry name" value="ZnF_C2H2"/>
    <property type="match status" value="5"/>
</dbReference>
<feature type="domain" description="C2H2-type" evidence="12">
    <location>
        <begin position="493"/>
        <end position="520"/>
    </location>
</feature>
<dbReference type="Pfam" id="PF02023">
    <property type="entry name" value="SCAN"/>
    <property type="match status" value="1"/>
</dbReference>
<dbReference type="InterPro" id="IPR003309">
    <property type="entry name" value="SCAN_dom"/>
</dbReference>
<dbReference type="GO" id="GO:0008270">
    <property type="term" value="F:zinc ion binding"/>
    <property type="evidence" value="ECO:0007669"/>
    <property type="project" value="UniProtKB-KW"/>
</dbReference>
<keyword evidence="10" id="KW-0539">Nucleus</keyword>
<dbReference type="Proteomes" id="UP001190640">
    <property type="component" value="Chromosome 4"/>
</dbReference>
<dbReference type="GO" id="GO:0031519">
    <property type="term" value="C:PcG protein complex"/>
    <property type="evidence" value="ECO:0007669"/>
    <property type="project" value="TreeGrafter"/>
</dbReference>
<dbReference type="SUPFAM" id="SSF47353">
    <property type="entry name" value="Retrovirus capsid dimerization domain-like"/>
    <property type="match status" value="1"/>
</dbReference>
<dbReference type="SMART" id="SM00431">
    <property type="entry name" value="SCAN"/>
    <property type="match status" value="1"/>
</dbReference>
<keyword evidence="9" id="KW-0804">Transcription</keyword>
<evidence type="ECO:0000313" key="14">
    <source>
        <dbReference type="Proteomes" id="UP001190640"/>
    </source>
</evidence>
<comment type="subcellular location">
    <subcellularLocation>
        <location evidence="1">Nucleus</location>
    </subcellularLocation>
</comment>
<dbReference type="InterPro" id="IPR013087">
    <property type="entry name" value="Znf_C2H2_type"/>
</dbReference>
<feature type="domain" description="C2H2-type" evidence="12">
    <location>
        <begin position="409"/>
        <end position="436"/>
    </location>
</feature>
<dbReference type="Gene3D" id="1.10.4020.10">
    <property type="entry name" value="DNA breaking-rejoining enzymes"/>
    <property type="match status" value="1"/>
</dbReference>
<evidence type="ECO:0000259" key="12">
    <source>
        <dbReference type="PROSITE" id="PS50157"/>
    </source>
</evidence>
<sequence>MKKMEEWGPNQGTAWREDLLSSAVVKHVKPEPSEGLQRDWESQWQEFLKTMQASNSQWKNPPLPELQSADASADIQVSVMEATDAYQWPRGEHAAPNGEAHERLDLSVKVKEESLDKEDTVHLEIRRQRFRRFGYQEAKGPREACSQLQELGRQWLKPEWHSKAQILEMLVLEQFLMILPLQMQGWVRERGPETCSQAVDLAENFLLEFHGVERTEQKISELLGIVSIDSHKSEQDPTDRRGIDISLKAKREPEEEASCLLACDGQVRTRKEHLRIEGPDCMDTGNISCKRTKDTFSQDFEEEEIHGLQLGPKHHQERLPAKSGEQTPQCEEYAGDLNERTFQEGVQRNNREKRATDYSKRFSHDLVFLDRERKQKGERPFKCSFCGKVSNGRTNLMIHERTHTGEKPYECSECGKSFSTTSNLINHKRVHTGEKPYTCCDCGQSFSHNASLIRHRRTHTGEKPYECSDCGKSFIQKGELIAHKRTHTGEKPYECSECGRSFSTSSHLIRHKRVHIGRKPQNCSDCGKSFRKDSHKGTYIDNKKQ</sequence>
<keyword evidence="8" id="KW-0238">DNA-binding</keyword>
<gene>
    <name evidence="15" type="primary">LOC129329396</name>
</gene>
<dbReference type="FunFam" id="3.30.160.60:FF:002343">
    <property type="entry name" value="Zinc finger protein 33A"/>
    <property type="match status" value="1"/>
</dbReference>
<protein>
    <submittedName>
        <fullName evidence="15">Zinc finger and SCAN domain-containing protein 31-like</fullName>
    </submittedName>
</protein>
<evidence type="ECO:0000256" key="10">
    <source>
        <dbReference type="ARBA" id="ARBA00023242"/>
    </source>
</evidence>
<dbReference type="InterPro" id="IPR036236">
    <property type="entry name" value="Znf_C2H2_sf"/>
</dbReference>
<evidence type="ECO:0000259" key="13">
    <source>
        <dbReference type="PROSITE" id="PS50804"/>
    </source>
</evidence>
<dbReference type="GO" id="GO:0000981">
    <property type="term" value="F:DNA-binding transcription factor activity, RNA polymerase II-specific"/>
    <property type="evidence" value="ECO:0007669"/>
    <property type="project" value="TreeGrafter"/>
</dbReference>
<dbReference type="PROSITE" id="PS50157">
    <property type="entry name" value="ZINC_FINGER_C2H2_2"/>
    <property type="match status" value="5"/>
</dbReference>
<accession>A0AA97JCH1</accession>
<dbReference type="PANTHER" id="PTHR14003:SF23">
    <property type="entry name" value="ZINC FINGER PROTEIN 143"/>
    <property type="match status" value="1"/>
</dbReference>
<proteinExistence type="inferred from homology"/>
<dbReference type="AlphaFoldDB" id="A0AA97JCH1"/>
<evidence type="ECO:0000313" key="15">
    <source>
        <dbReference type="RefSeq" id="XP_054834929.1"/>
    </source>
</evidence>